<dbReference type="RefSeq" id="WP_123927100.1">
    <property type="nucleotide sequence ID" value="NZ_RKRE01000001.1"/>
</dbReference>
<reference evidence="1 2" key="1">
    <citation type="submission" date="2018-11" db="EMBL/GenBank/DDBJ databases">
        <title>Genomic Encyclopedia of Type Strains, Phase IV (KMG-IV): sequencing the most valuable type-strain genomes for metagenomic binning, comparative biology and taxonomic classification.</title>
        <authorList>
            <person name="Goeker M."/>
        </authorList>
    </citation>
    <scope>NUCLEOTIDE SEQUENCE [LARGE SCALE GENOMIC DNA]</scope>
    <source>
        <strain evidence="1 2">DSM 102936</strain>
    </source>
</reference>
<name>A0A3N5AWC3_9THEO</name>
<proteinExistence type="predicted"/>
<keyword evidence="2" id="KW-1185">Reference proteome</keyword>
<evidence type="ECO:0000313" key="1">
    <source>
        <dbReference type="EMBL" id="RPF49526.1"/>
    </source>
</evidence>
<gene>
    <name evidence="1" type="ORF">EDD75_0342</name>
</gene>
<dbReference type="EMBL" id="RKRE01000001">
    <property type="protein sequence ID" value="RPF49526.1"/>
    <property type="molecule type" value="Genomic_DNA"/>
</dbReference>
<sequence>MLLAQIRFSRLIEKATIAVAKDDNIPGVLSELKQAAAALQAEKTGGRIIAVKRKVTRKKTRILWALWPEPEGFYARAFLSIFDLVAFTEAPEQFFPEGTNFLDGACVFCGRAEELSSWEFVRQCAVLHEVLGPYVVFWALDPESRRYAPRLLEDVLAPASAVQDPAGRRQILREMGRVVDIRDLRAIRMLTEL</sequence>
<comment type="caution">
    <text evidence="1">The sequence shown here is derived from an EMBL/GenBank/DDBJ whole genome shotgun (WGS) entry which is preliminary data.</text>
</comment>
<protein>
    <submittedName>
        <fullName evidence="1">Uncharacterized protein</fullName>
    </submittedName>
</protein>
<accession>A0A3N5AWC3</accession>
<dbReference type="AlphaFoldDB" id="A0A3N5AWC3"/>
<evidence type="ECO:0000313" key="2">
    <source>
        <dbReference type="Proteomes" id="UP000282654"/>
    </source>
</evidence>
<organism evidence="1 2">
    <name type="scientific">Thermodesulfitimonas autotrophica</name>
    <dbReference type="NCBI Taxonomy" id="1894989"/>
    <lineage>
        <taxon>Bacteria</taxon>
        <taxon>Bacillati</taxon>
        <taxon>Bacillota</taxon>
        <taxon>Clostridia</taxon>
        <taxon>Thermoanaerobacterales</taxon>
        <taxon>Thermoanaerobacteraceae</taxon>
        <taxon>Thermodesulfitimonas</taxon>
    </lineage>
</organism>
<dbReference type="Proteomes" id="UP000282654">
    <property type="component" value="Unassembled WGS sequence"/>
</dbReference>